<accession>A0A3N1H4J7</accession>
<sequence>MSLAKLKNNDQVHAYAVYRAAAEAMAQTGVTVEVKSEPGRYRLKVASRLVQVISRRSGDWQIKDAYKPLAPDTDVVIFVDLEGEEPTYYPVPGDWFRHDLAKRYAAYMAKVGERRQNPDTHHYAVKDSYVVRWESRWDVLTG</sequence>
<dbReference type="Proteomes" id="UP000268727">
    <property type="component" value="Unassembled WGS sequence"/>
</dbReference>
<evidence type="ECO:0000313" key="1">
    <source>
        <dbReference type="EMBL" id="ROP37435.1"/>
    </source>
</evidence>
<evidence type="ECO:0000313" key="2">
    <source>
        <dbReference type="Proteomes" id="UP000268727"/>
    </source>
</evidence>
<dbReference type="OrthoDB" id="3688935at2"/>
<proteinExistence type="predicted"/>
<organism evidence="1 2">
    <name type="scientific">Saccharothrix texasensis</name>
    <dbReference type="NCBI Taxonomy" id="103734"/>
    <lineage>
        <taxon>Bacteria</taxon>
        <taxon>Bacillati</taxon>
        <taxon>Actinomycetota</taxon>
        <taxon>Actinomycetes</taxon>
        <taxon>Pseudonocardiales</taxon>
        <taxon>Pseudonocardiaceae</taxon>
        <taxon>Saccharothrix</taxon>
    </lineage>
</organism>
<gene>
    <name evidence="1" type="ORF">EDD40_2748</name>
</gene>
<dbReference type="EMBL" id="RJKM01000001">
    <property type="protein sequence ID" value="ROP37435.1"/>
    <property type="molecule type" value="Genomic_DNA"/>
</dbReference>
<protein>
    <submittedName>
        <fullName evidence="1">Uncharacterized protein</fullName>
    </submittedName>
</protein>
<dbReference type="RefSeq" id="WP_123743236.1">
    <property type="nucleotide sequence ID" value="NZ_RJKM01000001.1"/>
</dbReference>
<reference evidence="1 2" key="1">
    <citation type="submission" date="2018-11" db="EMBL/GenBank/DDBJ databases">
        <title>Sequencing the genomes of 1000 actinobacteria strains.</title>
        <authorList>
            <person name="Klenk H.-P."/>
        </authorList>
    </citation>
    <scope>NUCLEOTIDE SEQUENCE [LARGE SCALE GENOMIC DNA]</scope>
    <source>
        <strain evidence="1 2">DSM 44231</strain>
    </source>
</reference>
<comment type="caution">
    <text evidence="1">The sequence shown here is derived from an EMBL/GenBank/DDBJ whole genome shotgun (WGS) entry which is preliminary data.</text>
</comment>
<dbReference type="AlphaFoldDB" id="A0A3N1H4J7"/>
<name>A0A3N1H4J7_9PSEU</name>
<keyword evidence="2" id="KW-1185">Reference proteome</keyword>